<keyword evidence="8" id="KW-0470">Melanin biosynthesis</keyword>
<evidence type="ECO:0000256" key="10">
    <source>
        <dbReference type="ARBA" id="ARBA00048881"/>
    </source>
</evidence>
<evidence type="ECO:0000256" key="2">
    <source>
        <dbReference type="ARBA" id="ARBA00009928"/>
    </source>
</evidence>
<evidence type="ECO:0000259" key="13">
    <source>
        <dbReference type="PROSITE" id="PS00498"/>
    </source>
</evidence>
<dbReference type="AlphaFoldDB" id="A0A0D1YWF9"/>
<dbReference type="Pfam" id="PF18132">
    <property type="entry name" value="Tyrosinase_C"/>
    <property type="match status" value="1"/>
</dbReference>
<keyword evidence="6" id="KW-0186">Copper</keyword>
<dbReference type="InterPro" id="IPR008922">
    <property type="entry name" value="Di-copper_centre_dom_sf"/>
</dbReference>
<dbReference type="Gene3D" id="2.60.310.20">
    <property type="match status" value="1"/>
</dbReference>
<feature type="signal peptide" evidence="11">
    <location>
        <begin position="1"/>
        <end position="27"/>
    </location>
</feature>
<comment type="similarity">
    <text evidence="2">Belongs to the tyrosinase family.</text>
</comment>
<name>A0A0D1YWF9_9EURO</name>
<dbReference type="SUPFAM" id="SSF48056">
    <property type="entry name" value="Di-copper centre-containing domain"/>
    <property type="match status" value="1"/>
</dbReference>
<dbReference type="Proteomes" id="UP000053599">
    <property type="component" value="Unassembled WGS sequence"/>
</dbReference>
<proteinExistence type="inferred from homology"/>
<dbReference type="GO" id="GO:0004503">
    <property type="term" value="F:tyrosinase activity"/>
    <property type="evidence" value="ECO:0007669"/>
    <property type="project" value="UniProtKB-EC"/>
</dbReference>
<dbReference type="HOGENOM" id="CLU_013691_3_0_1"/>
<dbReference type="EMBL" id="KN846951">
    <property type="protein sequence ID" value="KIV85884.1"/>
    <property type="molecule type" value="Genomic_DNA"/>
</dbReference>
<evidence type="ECO:0000256" key="6">
    <source>
        <dbReference type="ARBA" id="ARBA00023008"/>
    </source>
</evidence>
<dbReference type="Pfam" id="PF00264">
    <property type="entry name" value="Tyrosinase"/>
    <property type="match status" value="1"/>
</dbReference>
<dbReference type="PANTHER" id="PTHR11474:SF76">
    <property type="entry name" value="SHKT DOMAIN-CONTAINING PROTEIN"/>
    <property type="match status" value="1"/>
</dbReference>
<keyword evidence="5" id="KW-0560">Oxidoreductase</keyword>
<comment type="cofactor">
    <cofactor evidence="1">
        <name>Cu(2+)</name>
        <dbReference type="ChEBI" id="CHEBI:29036"/>
    </cofactor>
</comment>
<evidence type="ECO:0000313" key="14">
    <source>
        <dbReference type="EMBL" id="KIV85884.1"/>
    </source>
</evidence>
<evidence type="ECO:0000256" key="1">
    <source>
        <dbReference type="ARBA" id="ARBA00001973"/>
    </source>
</evidence>
<dbReference type="GO" id="GO:0046872">
    <property type="term" value="F:metal ion binding"/>
    <property type="evidence" value="ECO:0007669"/>
    <property type="project" value="UniProtKB-KW"/>
</dbReference>
<accession>A0A0D1YWF9</accession>
<dbReference type="OrthoDB" id="1658288at2759"/>
<dbReference type="PROSITE" id="PS00498">
    <property type="entry name" value="TYROSINASE_2"/>
    <property type="match status" value="1"/>
</dbReference>
<keyword evidence="11" id="KW-0732">Signal</keyword>
<feature type="chain" id="PRO_5002237224" description="tyrosinase" evidence="11">
    <location>
        <begin position="28"/>
        <end position="609"/>
    </location>
</feature>
<dbReference type="PANTHER" id="PTHR11474">
    <property type="entry name" value="TYROSINASE FAMILY MEMBER"/>
    <property type="match status" value="1"/>
</dbReference>
<dbReference type="InterPro" id="IPR002227">
    <property type="entry name" value="Tyrosinase_Cu-bd"/>
</dbReference>
<evidence type="ECO:0000256" key="7">
    <source>
        <dbReference type="ARBA" id="ARBA00023033"/>
    </source>
</evidence>
<evidence type="ECO:0000256" key="9">
    <source>
        <dbReference type="ARBA" id="ARBA00048233"/>
    </source>
</evidence>
<evidence type="ECO:0000313" key="15">
    <source>
        <dbReference type="Proteomes" id="UP000053599"/>
    </source>
</evidence>
<evidence type="ECO:0000256" key="8">
    <source>
        <dbReference type="ARBA" id="ARBA00023101"/>
    </source>
</evidence>
<dbReference type="Gene3D" id="1.10.1280.10">
    <property type="entry name" value="Di-copper center containing domain from catechol oxidase"/>
    <property type="match status" value="1"/>
</dbReference>
<dbReference type="InterPro" id="IPR041640">
    <property type="entry name" value="Tyrosinase_C"/>
</dbReference>
<dbReference type="EC" id="1.14.18.1" evidence="3"/>
<protein>
    <recommendedName>
        <fullName evidence="3">tyrosinase</fullName>
        <ecNumber evidence="3">1.14.18.1</ecNumber>
    </recommendedName>
</protein>
<sequence>MLPPNTSQKPFMLLYLLLLILVDTLTAFKVTGALGGVNTTTGARPLRYEIHKFATPGPAFDLLILSLMAFQAANQSNPLSYFQISAGIHGYPQTPWDGVPGTGIYPGYCTHAAVPFPMWHRPYTALFEQLLWTHAQDIAKTFPDAQRDQYQEAALTLRLPYWDWALYPSLPDVVTQTQISINTPNGSQTVTNPFYAYTFQSNATGNGFPLSHPLANLSTTVRWYNPSTGQSNQSASNAALRANAPTILSLTYQLLTAVSNYTTFSCTWPGGQSGVANNIEGIHNSIHDSVGGFGHMEYPELAGFDPVFWLHHANVDRLVAMWQVLNPNSFVVPTVNAYGSYYEHPGFVDSATSALAPFHSNNGSILFTANGVRSIIPFGYSYPELPDWEMNEEELAANVRSEVNALYNPSMNAVGSRTASDVVQRSADIADSFGHVTLEMAQNMRVNNLERQWAITVLVDRYPLDTSFLIDFFMGVAPDDVTSWSSAKNLIGTYAQFGPANVSLLHPNGPPAGQIRSEIAMTHTLAAGVHRGVLKDLSPTSVVPLLRKGLNWRARTAMGQEVPLSSLSGLVVSVYSRSVIPTNAVDQFPNYGPLQLEKSVTNGKPCGAS</sequence>
<feature type="domain" description="Tyrosinase copper-binding" evidence="13">
    <location>
        <begin position="305"/>
        <end position="316"/>
    </location>
</feature>
<evidence type="ECO:0000259" key="12">
    <source>
        <dbReference type="PROSITE" id="PS00497"/>
    </source>
</evidence>
<comment type="catalytic activity">
    <reaction evidence="9">
        <text>2 L-dopa + O2 = 2 L-dopaquinone + 2 H2O</text>
        <dbReference type="Rhea" id="RHEA:34287"/>
        <dbReference type="ChEBI" id="CHEBI:15377"/>
        <dbReference type="ChEBI" id="CHEBI:15379"/>
        <dbReference type="ChEBI" id="CHEBI:57504"/>
        <dbReference type="ChEBI" id="CHEBI:57924"/>
        <dbReference type="EC" id="1.14.18.1"/>
    </reaction>
</comment>
<reference evidence="14 15" key="1">
    <citation type="submission" date="2015-01" db="EMBL/GenBank/DDBJ databases">
        <title>The Genome Sequence of Exophiala sideris CBS121828.</title>
        <authorList>
            <consortium name="The Broad Institute Genomics Platform"/>
            <person name="Cuomo C."/>
            <person name="de Hoog S."/>
            <person name="Gorbushina A."/>
            <person name="Stielow B."/>
            <person name="Teixiera M."/>
            <person name="Abouelleil A."/>
            <person name="Chapman S.B."/>
            <person name="Priest M."/>
            <person name="Young S.K."/>
            <person name="Wortman J."/>
            <person name="Nusbaum C."/>
            <person name="Birren B."/>
        </authorList>
    </citation>
    <scope>NUCLEOTIDE SEQUENCE [LARGE SCALE GENOMIC DNA]</scope>
    <source>
        <strain evidence="14 15">CBS 121828</strain>
    </source>
</reference>
<keyword evidence="4" id="KW-0479">Metal-binding</keyword>
<comment type="catalytic activity">
    <reaction evidence="10">
        <text>L-tyrosine + O2 = L-dopaquinone + H2O</text>
        <dbReference type="Rhea" id="RHEA:18117"/>
        <dbReference type="ChEBI" id="CHEBI:15377"/>
        <dbReference type="ChEBI" id="CHEBI:15379"/>
        <dbReference type="ChEBI" id="CHEBI:57924"/>
        <dbReference type="ChEBI" id="CHEBI:58315"/>
        <dbReference type="EC" id="1.14.18.1"/>
    </reaction>
</comment>
<dbReference type="STRING" id="1016849.A0A0D1YWF9"/>
<dbReference type="InterPro" id="IPR050316">
    <property type="entry name" value="Tyrosinase/Hemocyanin"/>
</dbReference>
<gene>
    <name evidence="14" type="ORF">PV11_01536</name>
</gene>
<evidence type="ECO:0000256" key="4">
    <source>
        <dbReference type="ARBA" id="ARBA00022723"/>
    </source>
</evidence>
<organism evidence="14 15">
    <name type="scientific">Exophiala sideris</name>
    <dbReference type="NCBI Taxonomy" id="1016849"/>
    <lineage>
        <taxon>Eukaryota</taxon>
        <taxon>Fungi</taxon>
        <taxon>Dikarya</taxon>
        <taxon>Ascomycota</taxon>
        <taxon>Pezizomycotina</taxon>
        <taxon>Eurotiomycetes</taxon>
        <taxon>Chaetothyriomycetidae</taxon>
        <taxon>Chaetothyriales</taxon>
        <taxon>Herpotrichiellaceae</taxon>
        <taxon>Exophiala</taxon>
    </lineage>
</organism>
<evidence type="ECO:0000256" key="3">
    <source>
        <dbReference type="ARBA" id="ARBA00011906"/>
    </source>
</evidence>
<evidence type="ECO:0000256" key="5">
    <source>
        <dbReference type="ARBA" id="ARBA00023002"/>
    </source>
</evidence>
<evidence type="ECO:0000256" key="11">
    <source>
        <dbReference type="SAM" id="SignalP"/>
    </source>
</evidence>
<feature type="domain" description="Tyrosinase copper-binding" evidence="12">
    <location>
        <begin position="111"/>
        <end position="128"/>
    </location>
</feature>
<keyword evidence="7" id="KW-0503">Monooxygenase</keyword>
<dbReference type="PRINTS" id="PR00092">
    <property type="entry name" value="TYROSINASE"/>
</dbReference>
<dbReference type="PROSITE" id="PS00497">
    <property type="entry name" value="TYROSINASE_1"/>
    <property type="match status" value="1"/>
</dbReference>
<dbReference type="GO" id="GO:0042438">
    <property type="term" value="P:melanin biosynthetic process"/>
    <property type="evidence" value="ECO:0007669"/>
    <property type="project" value="UniProtKB-KW"/>
</dbReference>